<gene>
    <name evidence="1" type="ORF">RM540_16095</name>
</gene>
<organism evidence="1 2">
    <name type="scientific">Rubrivirga litoralis</name>
    <dbReference type="NCBI Taxonomy" id="3075598"/>
    <lineage>
        <taxon>Bacteria</taxon>
        <taxon>Pseudomonadati</taxon>
        <taxon>Rhodothermota</taxon>
        <taxon>Rhodothermia</taxon>
        <taxon>Rhodothermales</taxon>
        <taxon>Rubricoccaceae</taxon>
        <taxon>Rubrivirga</taxon>
    </lineage>
</organism>
<dbReference type="RefSeq" id="WP_311666014.1">
    <property type="nucleotide sequence ID" value="NZ_JAVRHT010000073.1"/>
</dbReference>
<dbReference type="EMBL" id="JAVRHT010000073">
    <property type="protein sequence ID" value="MDT0633276.1"/>
    <property type="molecule type" value="Genomic_DNA"/>
</dbReference>
<dbReference type="Proteomes" id="UP001267426">
    <property type="component" value="Unassembled WGS sequence"/>
</dbReference>
<name>A0ABU3BVU5_9BACT</name>
<proteinExistence type="predicted"/>
<keyword evidence="2" id="KW-1185">Reference proteome</keyword>
<evidence type="ECO:0000313" key="1">
    <source>
        <dbReference type="EMBL" id="MDT0633276.1"/>
    </source>
</evidence>
<evidence type="ECO:0000313" key="2">
    <source>
        <dbReference type="Proteomes" id="UP001267426"/>
    </source>
</evidence>
<accession>A0ABU3BVU5</accession>
<sequence length="212" mass="21728">MSEYRAAALRLDPAALAAAPASGDAGLVDAVRREAPGFLAEMAPRLPDGAVVAAAVALVEGGAVDADGAAYAFGRWLVARALRVGAPTPPEIGYPFVDLYAVTAAFRPTPYALVTAFLEELSGERADRLPLGPPASFPLPGVGYAGPDRLAALAPEARAARLVLETAAEDGDAAEDWTGDVDEPEDVVQVLAWVEAAAPTGHALTVFVDGDL</sequence>
<comment type="caution">
    <text evidence="1">The sequence shown here is derived from an EMBL/GenBank/DDBJ whole genome shotgun (WGS) entry which is preliminary data.</text>
</comment>
<reference evidence="1 2" key="1">
    <citation type="submission" date="2023-09" db="EMBL/GenBank/DDBJ databases">
        <authorList>
            <person name="Rey-Velasco X."/>
        </authorList>
    </citation>
    <scope>NUCLEOTIDE SEQUENCE [LARGE SCALE GENOMIC DNA]</scope>
    <source>
        <strain evidence="1 2">F394</strain>
    </source>
</reference>
<protein>
    <submittedName>
        <fullName evidence="1">Uncharacterized protein</fullName>
    </submittedName>
</protein>